<name>A0A8R2R3B6_BOMMO</name>
<evidence type="ECO:0000256" key="1">
    <source>
        <dbReference type="SAM" id="SignalP"/>
    </source>
</evidence>
<proteinExistence type="predicted"/>
<evidence type="ECO:0000313" key="3">
    <source>
        <dbReference type="Proteomes" id="UP000005204"/>
    </source>
</evidence>
<sequence>MYRRLLLSIIITTILIPIQSKTIQESNKTKWSAESSNFSPSYEVTEIIIDVPDDRPHVGPVTTNYIISKPLNHAVNNTELKTNKISVLQINAEYDDKNNENYSLIRGIKDYFHGIKNKVVKTVNNWLQQGTNGFGGL</sequence>
<accession>A0A8R2R3B6</accession>
<keyword evidence="3" id="KW-1185">Reference proteome</keyword>
<reference evidence="3" key="1">
    <citation type="journal article" date="2008" name="Insect Biochem. Mol. Biol.">
        <title>The genome of a lepidopteran model insect, the silkworm Bombyx mori.</title>
        <authorList>
            <consortium name="International Silkworm Genome Consortium"/>
        </authorList>
    </citation>
    <scope>NUCLEOTIDE SEQUENCE [LARGE SCALE GENOMIC DNA]</scope>
    <source>
        <strain evidence="3">p50T</strain>
    </source>
</reference>
<protein>
    <submittedName>
        <fullName evidence="2">Uncharacterized protein</fullName>
    </submittedName>
</protein>
<evidence type="ECO:0000313" key="2">
    <source>
        <dbReference type="EnsemblMetazoa" id="XP_037872440.1"/>
    </source>
</evidence>
<dbReference type="Proteomes" id="UP000005204">
    <property type="component" value="Unassembled WGS sequence"/>
</dbReference>
<dbReference type="EnsemblMetazoa" id="XM_038016512.1">
    <property type="protein sequence ID" value="XP_037872440.1"/>
    <property type="gene ID" value="LOC119629706"/>
</dbReference>
<keyword evidence="1" id="KW-0732">Signal</keyword>
<dbReference type="AlphaFoldDB" id="A0A8R2R3B6"/>
<reference evidence="2" key="2">
    <citation type="submission" date="2022-06" db="UniProtKB">
        <authorList>
            <consortium name="EnsemblMetazoa"/>
        </authorList>
    </citation>
    <scope>IDENTIFICATION</scope>
    <source>
        <strain evidence="2">p50T (Dazao)</strain>
    </source>
</reference>
<feature type="chain" id="PRO_5035717351" evidence="1">
    <location>
        <begin position="21"/>
        <end position="137"/>
    </location>
</feature>
<organism evidence="2 3">
    <name type="scientific">Bombyx mori</name>
    <name type="common">Silk moth</name>
    <dbReference type="NCBI Taxonomy" id="7091"/>
    <lineage>
        <taxon>Eukaryota</taxon>
        <taxon>Metazoa</taxon>
        <taxon>Ecdysozoa</taxon>
        <taxon>Arthropoda</taxon>
        <taxon>Hexapoda</taxon>
        <taxon>Insecta</taxon>
        <taxon>Pterygota</taxon>
        <taxon>Neoptera</taxon>
        <taxon>Endopterygota</taxon>
        <taxon>Lepidoptera</taxon>
        <taxon>Glossata</taxon>
        <taxon>Ditrysia</taxon>
        <taxon>Bombycoidea</taxon>
        <taxon>Bombycidae</taxon>
        <taxon>Bombycinae</taxon>
        <taxon>Bombyx</taxon>
    </lineage>
</organism>
<feature type="signal peptide" evidence="1">
    <location>
        <begin position="1"/>
        <end position="20"/>
    </location>
</feature>